<name>V5FE72_BYSSN</name>
<keyword evidence="3" id="KW-0315">Glutamine amidotransferase</keyword>
<organism evidence="6 7">
    <name type="scientific">Byssochlamys spectabilis (strain No. 5 / NBRC 109023)</name>
    <name type="common">Paecilomyces variotii</name>
    <dbReference type="NCBI Taxonomy" id="1356009"/>
    <lineage>
        <taxon>Eukaryota</taxon>
        <taxon>Fungi</taxon>
        <taxon>Dikarya</taxon>
        <taxon>Ascomycota</taxon>
        <taxon>Pezizomycotina</taxon>
        <taxon>Eurotiomycetes</taxon>
        <taxon>Eurotiomycetidae</taxon>
        <taxon>Eurotiales</taxon>
        <taxon>Thermoascaceae</taxon>
        <taxon>Paecilomyces</taxon>
    </lineage>
</organism>
<evidence type="ECO:0000313" key="6">
    <source>
        <dbReference type="EMBL" id="GAD95679.1"/>
    </source>
</evidence>
<dbReference type="FunCoup" id="V5FE72">
    <property type="interactions" value="694"/>
</dbReference>
<dbReference type="OrthoDB" id="10252281at2759"/>
<dbReference type="InterPro" id="IPR014729">
    <property type="entry name" value="Rossmann-like_a/b/a_fold"/>
</dbReference>
<dbReference type="CDD" id="cd01991">
    <property type="entry name" value="Asn_synthase_B_C"/>
    <property type="match status" value="1"/>
</dbReference>
<dbReference type="HOGENOM" id="CLU_012368_2_0_1"/>
<dbReference type="CDD" id="cd03766">
    <property type="entry name" value="Gn_AT_II_novel"/>
    <property type="match status" value="1"/>
</dbReference>
<dbReference type="Proteomes" id="UP000018001">
    <property type="component" value="Unassembled WGS sequence"/>
</dbReference>
<dbReference type="eggNOG" id="KOG0573">
    <property type="taxonomic scope" value="Eukaryota"/>
</dbReference>
<comment type="caution">
    <text evidence="6">The sequence shown here is derived from an EMBL/GenBank/DDBJ whole genome shotgun (WGS) entry which is preliminary data.</text>
</comment>
<dbReference type="GO" id="GO:0006529">
    <property type="term" value="P:asparagine biosynthetic process"/>
    <property type="evidence" value="ECO:0007669"/>
    <property type="project" value="UniProtKB-KW"/>
</dbReference>
<sequence>MCGIFFSLSTSGPVLPAEETATLLRNRGPDSLQTHNIQLEPSPGQDGFGKLSLTFISTVLALRGDHVFAQPLVDDASQSVLCWNGEAWKISDDPVQGNDTELIFSLLLDSVKVQTADAASSQDSLGKICSLVNNISGPFSFVFYDGINSRVYFSRDCLGRRSLLQGVDEEGNLRICSICDGTSSTHFEEVDTNGLHMIDLAHAFRDDSLDTTVLNHAGRASPFSITTIPWVSKDDTAAPTCFLKSPIPPMNREVPAGTPPTLDLDSPAVETLRQKLWQSLELRLRNVPEPPHYSKGLNSKVAVLFSGGLDCTVLARLAHEILPADESIDLLNVAFENPRVAAAAAKSKTRSNESVYESCPDRMTGRAAHAELQSVCPSRNWRFVAIDVPYSETLDHREYVKRLMRPHNTEMDLSIACALYFASRGKGTVAQGTRDAVQTIPYSTSARVLLSGLGADELFAGYGRHGVAFSRDGFEGLIDEIDLDVGRLGKRNLGRDDRIISHWGREARFPYLDENFVAWAVQAPVWEKCGFGTSTLASDGDTGETPDPTMSADSGAGGMGIDDIEPQKRVLRLLALRLGMKNVAREKKRAIQFGARTAKMESGKSKGTHVLT</sequence>
<proteinExistence type="predicted"/>
<dbReference type="PROSITE" id="PS51278">
    <property type="entry name" value="GATASE_TYPE_2"/>
    <property type="match status" value="1"/>
</dbReference>
<evidence type="ECO:0000259" key="5">
    <source>
        <dbReference type="PROSITE" id="PS51278"/>
    </source>
</evidence>
<dbReference type="AlphaFoldDB" id="V5FE72"/>
<evidence type="ECO:0000256" key="1">
    <source>
        <dbReference type="ARBA" id="ARBA00022605"/>
    </source>
</evidence>
<evidence type="ECO:0000256" key="4">
    <source>
        <dbReference type="SAM" id="MobiDB-lite"/>
    </source>
</evidence>
<dbReference type="GO" id="GO:0004066">
    <property type="term" value="F:asparagine synthase (glutamine-hydrolyzing) activity"/>
    <property type="evidence" value="ECO:0007669"/>
    <property type="project" value="InterPro"/>
</dbReference>
<evidence type="ECO:0000313" key="7">
    <source>
        <dbReference type="Proteomes" id="UP000018001"/>
    </source>
</evidence>
<gene>
    <name evidence="6" type="ORF">PVAR5_4325</name>
</gene>
<keyword evidence="2" id="KW-0061">Asparagine biosynthesis</keyword>
<dbReference type="PANTHER" id="PTHR45937">
    <property type="entry name" value="ASPARAGINE SYNTHETASE DOMAIN-CONTAINING PROTEIN 1"/>
    <property type="match status" value="1"/>
</dbReference>
<evidence type="ECO:0000256" key="2">
    <source>
        <dbReference type="ARBA" id="ARBA00022888"/>
    </source>
</evidence>
<dbReference type="InterPro" id="IPR017932">
    <property type="entry name" value="GATase_2_dom"/>
</dbReference>
<dbReference type="Gene3D" id="3.60.20.10">
    <property type="entry name" value="Glutamine Phosphoribosylpyrophosphate, subunit 1, domain 1"/>
    <property type="match status" value="1"/>
</dbReference>
<protein>
    <submittedName>
        <fullName evidence="6">Asparagine synthase related protein</fullName>
    </submittedName>
</protein>
<dbReference type="PANTHER" id="PTHR45937:SF1">
    <property type="entry name" value="ASPARAGINE SYNTHETASE DOMAIN-CONTAINING PROTEIN 1"/>
    <property type="match status" value="1"/>
</dbReference>
<dbReference type="InterPro" id="IPR001962">
    <property type="entry name" value="Asn_synthase"/>
</dbReference>
<dbReference type="SUPFAM" id="SSF52402">
    <property type="entry name" value="Adenine nucleotide alpha hydrolases-like"/>
    <property type="match status" value="1"/>
</dbReference>
<dbReference type="Gene3D" id="3.40.50.620">
    <property type="entry name" value="HUPs"/>
    <property type="match status" value="1"/>
</dbReference>
<reference evidence="7" key="1">
    <citation type="journal article" date="2014" name="Genome Announc.">
        <title>Draft genome sequence of the formaldehyde-resistant fungus Byssochlamys spectabilis No. 5 (anamorph Paecilomyces variotii No. 5) (NBRC109023).</title>
        <authorList>
            <person name="Oka T."/>
            <person name="Ekino K."/>
            <person name="Fukuda K."/>
            <person name="Nomura Y."/>
        </authorList>
    </citation>
    <scope>NUCLEOTIDE SEQUENCE [LARGE SCALE GENOMIC DNA]</scope>
    <source>
        <strain evidence="7">No. 5 / NBRC 109023</strain>
    </source>
</reference>
<dbReference type="InParanoid" id="V5FE72"/>
<dbReference type="InterPro" id="IPR051857">
    <property type="entry name" value="Asn_synthetase_domain"/>
</dbReference>
<keyword evidence="7" id="KW-1185">Reference proteome</keyword>
<feature type="domain" description="Glutamine amidotransferase type-2" evidence="5">
    <location>
        <begin position="2"/>
        <end position="231"/>
    </location>
</feature>
<evidence type="ECO:0000256" key="3">
    <source>
        <dbReference type="ARBA" id="ARBA00022962"/>
    </source>
</evidence>
<keyword evidence="1" id="KW-0028">Amino-acid biosynthesis</keyword>
<dbReference type="SUPFAM" id="SSF56235">
    <property type="entry name" value="N-terminal nucleophile aminohydrolases (Ntn hydrolases)"/>
    <property type="match status" value="1"/>
</dbReference>
<dbReference type="InterPro" id="IPR029055">
    <property type="entry name" value="Ntn_hydrolases_N"/>
</dbReference>
<feature type="region of interest" description="Disordered" evidence="4">
    <location>
        <begin position="537"/>
        <end position="561"/>
    </location>
</feature>
<dbReference type="EMBL" id="BAUL01000135">
    <property type="protein sequence ID" value="GAD95679.1"/>
    <property type="molecule type" value="Genomic_DNA"/>
</dbReference>
<accession>V5FE72</accession>